<accession>A0A4P6MWY8</accession>
<protein>
    <submittedName>
        <fullName evidence="7">ABC transporter ATP-binding protein</fullName>
    </submittedName>
</protein>
<dbReference type="GO" id="GO:0034040">
    <property type="term" value="F:ATPase-coupled lipid transmembrane transporter activity"/>
    <property type="evidence" value="ECO:0007669"/>
    <property type="project" value="TreeGrafter"/>
</dbReference>
<keyword evidence="8" id="KW-1185">Reference proteome</keyword>
<dbReference type="RefSeq" id="WP_130629616.1">
    <property type="nucleotide sequence ID" value="NZ_CP036164.1"/>
</dbReference>
<dbReference type="GO" id="GO:0140359">
    <property type="term" value="F:ABC-type transporter activity"/>
    <property type="evidence" value="ECO:0007669"/>
    <property type="project" value="InterPro"/>
</dbReference>
<dbReference type="KEGG" id="jli:EXU32_09110"/>
<dbReference type="PANTHER" id="PTHR24221:SF654">
    <property type="entry name" value="ATP-BINDING CASSETTE SUB-FAMILY B MEMBER 6"/>
    <property type="match status" value="1"/>
</dbReference>
<name>A0A4P6MWY8_9MICO</name>
<keyword evidence="7" id="KW-0067">ATP-binding</keyword>
<evidence type="ECO:0000313" key="8">
    <source>
        <dbReference type="Proteomes" id="UP000290408"/>
    </source>
</evidence>
<dbReference type="GO" id="GO:0005886">
    <property type="term" value="C:plasma membrane"/>
    <property type="evidence" value="ECO:0007669"/>
    <property type="project" value="UniProtKB-SubCell"/>
</dbReference>
<feature type="transmembrane region" description="Helical" evidence="5">
    <location>
        <begin position="61"/>
        <end position="83"/>
    </location>
</feature>
<sequence>MTDDTEQLEAETTPPMPPLLRGHRRGVMALLVATALAHSACAVGVGLLVGVLLADVGQPTSAVLTDLAVLVLALLGLGATRYVDRVAAERLGQDYVQELRRGLVGHAMTSASAPSLGITIARSSNDLASVRNWVSLGIAPIIALVPLAVGCLAALLVVAWQLALVVALPLVVLVIVFVLISGPAYERARELRRHRGSLAARVADTVTAAPGIAAAGGVERELRAIDRTGSRVVDAAVHRSRTAGALRAVALVAPVAGSAGAATLGALGVVSTAAVAVALTIIGIIAGPVSEMGRVVEYRQNHRAARRIIAPLLAESSPESTSPVHDPAPSAGGRVLVSGLQVDDRPLPGLRAQPGERVLVRSTAPWHAREILDQLVLPSRDGRTSVCVDGKDLAHTGPKNRRRRVGHARVGARLERGAISRAVRYRRPDLDEGEGAAALAAVGLAERVAALPQGERTSLRRGGEPLTRQEIARLWIARAMLGQPALLVLDHVDDDLGTDGRAMLRRQLADYPGVVVLATDRPDEVLDAEQGWREWGLQD</sequence>
<dbReference type="Gene3D" id="1.20.1560.10">
    <property type="entry name" value="ABC transporter type 1, transmembrane domain"/>
    <property type="match status" value="1"/>
</dbReference>
<dbReference type="AlphaFoldDB" id="A0A4P6MWY8"/>
<dbReference type="SUPFAM" id="SSF52540">
    <property type="entry name" value="P-loop containing nucleoside triphosphate hydrolases"/>
    <property type="match status" value="1"/>
</dbReference>
<dbReference type="GO" id="GO:0005524">
    <property type="term" value="F:ATP binding"/>
    <property type="evidence" value="ECO:0007669"/>
    <property type="project" value="UniProtKB-KW"/>
</dbReference>
<dbReference type="SUPFAM" id="SSF90123">
    <property type="entry name" value="ABC transporter transmembrane region"/>
    <property type="match status" value="1"/>
</dbReference>
<dbReference type="InterPro" id="IPR036640">
    <property type="entry name" value="ABC1_TM_sf"/>
</dbReference>
<feature type="transmembrane region" description="Helical" evidence="5">
    <location>
        <begin position="273"/>
        <end position="290"/>
    </location>
</feature>
<reference evidence="7 8" key="1">
    <citation type="submission" date="2019-02" db="EMBL/GenBank/DDBJ databases">
        <title>Genomic data mining of an Antarctic deep-sea actinobacterium, Janibacterlimosus P3-3-X1.</title>
        <authorList>
            <person name="Liao L."/>
            <person name="Chen B."/>
        </authorList>
    </citation>
    <scope>NUCLEOTIDE SEQUENCE [LARGE SCALE GENOMIC DNA]</scope>
    <source>
        <strain evidence="7 8">P3-3-X1</strain>
    </source>
</reference>
<dbReference type="InterPro" id="IPR027417">
    <property type="entry name" value="P-loop_NTPase"/>
</dbReference>
<dbReference type="Pfam" id="PF00664">
    <property type="entry name" value="ABC_membrane"/>
    <property type="match status" value="1"/>
</dbReference>
<keyword evidence="4 5" id="KW-0472">Membrane</keyword>
<feature type="domain" description="ABC transmembrane type-1" evidence="6">
    <location>
        <begin position="29"/>
        <end position="301"/>
    </location>
</feature>
<evidence type="ECO:0000256" key="2">
    <source>
        <dbReference type="ARBA" id="ARBA00022692"/>
    </source>
</evidence>
<dbReference type="PROSITE" id="PS50929">
    <property type="entry name" value="ABC_TM1F"/>
    <property type="match status" value="1"/>
</dbReference>
<keyword evidence="2 5" id="KW-0812">Transmembrane</keyword>
<gene>
    <name evidence="7" type="ORF">EXU32_09110</name>
</gene>
<dbReference type="Proteomes" id="UP000290408">
    <property type="component" value="Chromosome"/>
</dbReference>
<evidence type="ECO:0000256" key="4">
    <source>
        <dbReference type="ARBA" id="ARBA00023136"/>
    </source>
</evidence>
<keyword evidence="3 5" id="KW-1133">Transmembrane helix</keyword>
<dbReference type="OrthoDB" id="3700947at2"/>
<organism evidence="7 8">
    <name type="scientific">Janibacter limosus</name>
    <dbReference type="NCBI Taxonomy" id="53458"/>
    <lineage>
        <taxon>Bacteria</taxon>
        <taxon>Bacillati</taxon>
        <taxon>Actinomycetota</taxon>
        <taxon>Actinomycetes</taxon>
        <taxon>Micrococcales</taxon>
        <taxon>Intrasporangiaceae</taxon>
        <taxon>Janibacter</taxon>
    </lineage>
</organism>
<feature type="transmembrane region" description="Helical" evidence="5">
    <location>
        <begin position="162"/>
        <end position="185"/>
    </location>
</feature>
<dbReference type="InterPro" id="IPR039421">
    <property type="entry name" value="Type_1_exporter"/>
</dbReference>
<dbReference type="Gene3D" id="3.40.50.300">
    <property type="entry name" value="P-loop containing nucleotide triphosphate hydrolases"/>
    <property type="match status" value="1"/>
</dbReference>
<dbReference type="InterPro" id="IPR011527">
    <property type="entry name" value="ABC1_TM_dom"/>
</dbReference>
<feature type="transmembrane region" description="Helical" evidence="5">
    <location>
        <begin position="248"/>
        <end position="267"/>
    </location>
</feature>
<evidence type="ECO:0000313" key="7">
    <source>
        <dbReference type="EMBL" id="QBF46395.1"/>
    </source>
</evidence>
<feature type="transmembrane region" description="Helical" evidence="5">
    <location>
        <begin position="27"/>
        <end position="54"/>
    </location>
</feature>
<evidence type="ECO:0000256" key="1">
    <source>
        <dbReference type="ARBA" id="ARBA00004651"/>
    </source>
</evidence>
<feature type="transmembrane region" description="Helical" evidence="5">
    <location>
        <begin position="133"/>
        <end position="156"/>
    </location>
</feature>
<dbReference type="EMBL" id="CP036164">
    <property type="protein sequence ID" value="QBF46395.1"/>
    <property type="molecule type" value="Genomic_DNA"/>
</dbReference>
<evidence type="ECO:0000259" key="6">
    <source>
        <dbReference type="PROSITE" id="PS50929"/>
    </source>
</evidence>
<proteinExistence type="predicted"/>
<comment type="subcellular location">
    <subcellularLocation>
        <location evidence="1">Cell membrane</location>
        <topology evidence="1">Multi-pass membrane protein</topology>
    </subcellularLocation>
</comment>
<dbReference type="PANTHER" id="PTHR24221">
    <property type="entry name" value="ATP-BINDING CASSETTE SUB-FAMILY B"/>
    <property type="match status" value="1"/>
</dbReference>
<evidence type="ECO:0000256" key="3">
    <source>
        <dbReference type="ARBA" id="ARBA00022989"/>
    </source>
</evidence>
<evidence type="ECO:0000256" key="5">
    <source>
        <dbReference type="SAM" id="Phobius"/>
    </source>
</evidence>
<keyword evidence="7" id="KW-0547">Nucleotide-binding</keyword>